<dbReference type="InterPro" id="IPR050570">
    <property type="entry name" value="Cell_wall_metabolism_enzyme"/>
</dbReference>
<protein>
    <submittedName>
        <fullName evidence="4">Metalloendopeptidase-like membrane protein</fullName>
    </submittedName>
</protein>
<evidence type="ECO:0000313" key="5">
    <source>
        <dbReference type="Proteomes" id="UP000258501"/>
    </source>
</evidence>
<evidence type="ECO:0000259" key="3">
    <source>
        <dbReference type="Pfam" id="PF01551"/>
    </source>
</evidence>
<dbReference type="PANTHER" id="PTHR21666:SF270">
    <property type="entry name" value="MUREIN HYDROLASE ACTIVATOR ENVC"/>
    <property type="match status" value="1"/>
</dbReference>
<dbReference type="Pfam" id="PF01551">
    <property type="entry name" value="Peptidase_M23"/>
    <property type="match status" value="1"/>
</dbReference>
<proteinExistence type="predicted"/>
<feature type="domain" description="M23ase beta-sheet core" evidence="3">
    <location>
        <begin position="21"/>
        <end position="116"/>
    </location>
</feature>
<dbReference type="GO" id="GO:0031640">
    <property type="term" value="P:killing of cells of another organism"/>
    <property type="evidence" value="ECO:0007669"/>
    <property type="project" value="UniProtKB-KW"/>
</dbReference>
<dbReference type="GO" id="GO:0042742">
    <property type="term" value="P:defense response to bacterium"/>
    <property type="evidence" value="ECO:0007669"/>
    <property type="project" value="UniProtKB-KW"/>
</dbReference>
<evidence type="ECO:0000256" key="1">
    <source>
        <dbReference type="ARBA" id="ARBA00022529"/>
    </source>
</evidence>
<dbReference type="InterPro" id="IPR011055">
    <property type="entry name" value="Dup_hybrid_motif"/>
</dbReference>
<dbReference type="Proteomes" id="UP000258501">
    <property type="component" value="Segment"/>
</dbReference>
<evidence type="ECO:0000313" key="4">
    <source>
        <dbReference type="EMBL" id="AGK86933.1"/>
    </source>
</evidence>
<keyword evidence="2" id="KW-0081">Bacteriolytic enzyme</keyword>
<sequence length="189" mass="20344">MGLKYKITSGFHSKEPFRDHLHNGVDLKMAEGTDLRAIASGTIRVADYGNTNAGKTVFIDAADGKTYIYGHLSDFSVSNGQTIHAGELIGHSGNSGFSTGPHLHFGIKEGGQYLDPTPYVQLLQDMNKGLKEAAHSSMNNGLSALDMLNEALSKFSETLSEMTLNVIVNLEPAIHKGLQVLDLVLSLIC</sequence>
<gene>
    <name evidence="4" type="ORF">SIOphi_00625</name>
</gene>
<keyword evidence="5" id="KW-1185">Reference proteome</keyword>
<dbReference type="GO" id="GO:0004222">
    <property type="term" value="F:metalloendopeptidase activity"/>
    <property type="evidence" value="ECO:0007669"/>
    <property type="project" value="TreeGrafter"/>
</dbReference>
<dbReference type="CDD" id="cd12797">
    <property type="entry name" value="M23_peptidase"/>
    <property type="match status" value="1"/>
</dbReference>
<organism evidence="4 5">
    <name type="scientific">Bacillus phage SIOphi</name>
    <dbReference type="NCBI Taxonomy" id="1285382"/>
    <lineage>
        <taxon>Viruses</taxon>
        <taxon>Duplodnaviria</taxon>
        <taxon>Heunggongvirae</taxon>
        <taxon>Uroviricota</taxon>
        <taxon>Caudoviricetes</taxon>
        <taxon>Herelleviridae</taxon>
        <taxon>Bastillevirinae</taxon>
        <taxon>Siophivirus</taxon>
        <taxon>Siophivirus SIOphi</taxon>
    </lineage>
</organism>
<name>R4JF21_9CAUD</name>
<dbReference type="InterPro" id="IPR016047">
    <property type="entry name" value="M23ase_b-sheet_dom"/>
</dbReference>
<dbReference type="EMBL" id="KC699836">
    <property type="protein sequence ID" value="AGK86933.1"/>
    <property type="molecule type" value="Genomic_DNA"/>
</dbReference>
<dbReference type="SUPFAM" id="SSF51261">
    <property type="entry name" value="Duplicated hybrid motif"/>
    <property type="match status" value="1"/>
</dbReference>
<evidence type="ECO:0000256" key="2">
    <source>
        <dbReference type="ARBA" id="ARBA00022638"/>
    </source>
</evidence>
<dbReference type="PANTHER" id="PTHR21666">
    <property type="entry name" value="PEPTIDASE-RELATED"/>
    <property type="match status" value="1"/>
</dbReference>
<reference evidence="4 5" key="1">
    <citation type="submission" date="2013-02" db="EMBL/GenBank/DDBJ databases">
        <authorList>
            <person name="Lukaszewicz M."/>
            <person name="Biegalska A."/>
            <person name="Krasowska A."/>
        </authorList>
    </citation>
    <scope>NUCLEOTIDE SEQUENCE [LARGE SCALE GENOMIC DNA]</scope>
</reference>
<accession>R4JF21</accession>
<dbReference type="Gene3D" id="2.70.70.10">
    <property type="entry name" value="Glucose Permease (Domain IIA)"/>
    <property type="match status" value="1"/>
</dbReference>
<dbReference type="OrthoDB" id="10418at10239"/>
<keyword evidence="1" id="KW-0929">Antimicrobial</keyword>